<dbReference type="InterPro" id="IPR000182">
    <property type="entry name" value="GNAT_dom"/>
</dbReference>
<accession>A0A7X0FP72</accession>
<dbReference type="Gene3D" id="3.40.630.30">
    <property type="match status" value="1"/>
</dbReference>
<dbReference type="PANTHER" id="PTHR43072">
    <property type="entry name" value="N-ACETYLTRANSFERASE"/>
    <property type="match status" value="1"/>
</dbReference>
<comment type="caution">
    <text evidence="2">The sequence shown here is derived from an EMBL/GenBank/DDBJ whole genome shotgun (WGS) entry which is preliminary data.</text>
</comment>
<evidence type="ECO:0000313" key="2">
    <source>
        <dbReference type="EMBL" id="MBB6391041.1"/>
    </source>
</evidence>
<proteinExistence type="predicted"/>
<gene>
    <name evidence="2" type="ORF">HD594_001354</name>
</gene>
<feature type="domain" description="N-acetyltransferase" evidence="1">
    <location>
        <begin position="194"/>
        <end position="344"/>
    </location>
</feature>
<dbReference type="RefSeq" id="WP_184750220.1">
    <property type="nucleotide sequence ID" value="NZ_BAAAJR010000010.1"/>
</dbReference>
<evidence type="ECO:0000259" key="1">
    <source>
        <dbReference type="PROSITE" id="PS51186"/>
    </source>
</evidence>
<sequence>MSDTLAERIAAAGLDASGPAVPRHPDIAEWRAPTRADIDAIHAVTAAADRVDHPTWVTPREDVADTFDLPEIDHARDSILAVGHDGRVVAVGTSLRHPDASVRIKAYLQGAVHPDRRRRGIGAQLGRWLHARALQQLADTGSTLPGELDLYAQDGNDGAVVIAEALGLRTARWFTTMVRDNAQPVRESSPPEGIRLVAYAPDRSDDARLARNDAFRDHWGSLPTPPERWQQFVGGPFFRPDLSTLALEPDGRIVAFCLASVNEDDWASLGASNSYIDLIGVVRDHRGRGLAPRVIARTLQAMTDAGLEKAVLDVDTDSPTGANTLYEGLGFVATERERVLTAEF</sequence>
<dbReference type="Pfam" id="PF00583">
    <property type="entry name" value="Acetyltransf_1"/>
    <property type="match status" value="2"/>
</dbReference>
<dbReference type="SUPFAM" id="SSF55729">
    <property type="entry name" value="Acyl-CoA N-acyltransferases (Nat)"/>
    <property type="match status" value="2"/>
</dbReference>
<keyword evidence="3" id="KW-1185">Reference proteome</keyword>
<organism evidence="2 3">
    <name type="scientific">Microbacterium thalassium</name>
    <dbReference type="NCBI Taxonomy" id="362649"/>
    <lineage>
        <taxon>Bacteria</taxon>
        <taxon>Bacillati</taxon>
        <taxon>Actinomycetota</taxon>
        <taxon>Actinomycetes</taxon>
        <taxon>Micrococcales</taxon>
        <taxon>Microbacteriaceae</taxon>
        <taxon>Microbacterium</taxon>
    </lineage>
</organism>
<dbReference type="AlphaFoldDB" id="A0A7X0FP72"/>
<dbReference type="EMBL" id="JACHML010000001">
    <property type="protein sequence ID" value="MBB6391041.1"/>
    <property type="molecule type" value="Genomic_DNA"/>
</dbReference>
<dbReference type="CDD" id="cd04301">
    <property type="entry name" value="NAT_SF"/>
    <property type="match status" value="2"/>
</dbReference>
<protein>
    <submittedName>
        <fullName evidence="2">Mycothiol synthase</fullName>
    </submittedName>
</protein>
<dbReference type="GO" id="GO:0016747">
    <property type="term" value="F:acyltransferase activity, transferring groups other than amino-acyl groups"/>
    <property type="evidence" value="ECO:0007669"/>
    <property type="project" value="InterPro"/>
</dbReference>
<evidence type="ECO:0000313" key="3">
    <source>
        <dbReference type="Proteomes" id="UP000537775"/>
    </source>
</evidence>
<reference evidence="2 3" key="1">
    <citation type="submission" date="2020-08" db="EMBL/GenBank/DDBJ databases">
        <title>Sequencing the genomes of 1000 actinobacteria strains.</title>
        <authorList>
            <person name="Klenk H.-P."/>
        </authorList>
    </citation>
    <scope>NUCLEOTIDE SEQUENCE [LARGE SCALE GENOMIC DNA]</scope>
    <source>
        <strain evidence="2 3">DSM 12511</strain>
    </source>
</reference>
<dbReference type="InterPro" id="IPR016181">
    <property type="entry name" value="Acyl_CoA_acyltransferase"/>
</dbReference>
<feature type="domain" description="N-acetyltransferase" evidence="1">
    <location>
        <begin position="28"/>
        <end position="192"/>
    </location>
</feature>
<dbReference type="Proteomes" id="UP000537775">
    <property type="component" value="Unassembled WGS sequence"/>
</dbReference>
<dbReference type="PROSITE" id="PS51186">
    <property type="entry name" value="GNAT"/>
    <property type="match status" value="2"/>
</dbReference>
<name>A0A7X0FP72_9MICO</name>